<evidence type="ECO:0000256" key="3">
    <source>
        <dbReference type="ARBA" id="ARBA00023136"/>
    </source>
</evidence>
<dbReference type="PANTHER" id="PTHR30329:SF21">
    <property type="entry name" value="LIPOPROTEIN YIAD-RELATED"/>
    <property type="match status" value="1"/>
</dbReference>
<keyword evidence="5" id="KW-0998">Cell outer membrane</keyword>
<keyword evidence="2" id="KW-0732">Signal</keyword>
<sequence>MIVRRFFIAVTAATLVVGSCGGDPPPPPPAPPGPDMDSLRAYQDSVREAEEEARRLAAEEAARRAEEATRERARQGAARTLVQMVFFDYDMSEIRDDAASALRAKVDILRASPQVQLRIEGHADDRGSTEYNLALGNRRAVAVRDFLTGFGLSESRFSVVSFGEERPLESGSDESAWSRNRRGQFVITAGENAINPGN</sequence>
<dbReference type="PANTHER" id="PTHR30329">
    <property type="entry name" value="STATOR ELEMENT OF FLAGELLAR MOTOR COMPLEX"/>
    <property type="match status" value="1"/>
</dbReference>
<gene>
    <name evidence="10" type="ORF">METZ01_LOCUS37110</name>
</gene>
<evidence type="ECO:0000259" key="9">
    <source>
        <dbReference type="PROSITE" id="PS51123"/>
    </source>
</evidence>
<evidence type="ECO:0000313" key="10">
    <source>
        <dbReference type="EMBL" id="SUZ84256.1"/>
    </source>
</evidence>
<evidence type="ECO:0000256" key="4">
    <source>
        <dbReference type="ARBA" id="ARBA00023139"/>
    </source>
</evidence>
<dbReference type="GO" id="GO:0009279">
    <property type="term" value="C:cell outer membrane"/>
    <property type="evidence" value="ECO:0007669"/>
    <property type="project" value="UniProtKB-SubCell"/>
</dbReference>
<dbReference type="HAMAP" id="MF_02204">
    <property type="entry name" value="Pal"/>
    <property type="match status" value="1"/>
</dbReference>
<proteinExistence type="inferred from homology"/>
<comment type="subcellular location">
    <subcellularLocation>
        <location evidence="1">Cell outer membrane</location>
    </subcellularLocation>
</comment>
<evidence type="ECO:0000256" key="5">
    <source>
        <dbReference type="ARBA" id="ARBA00023237"/>
    </source>
</evidence>
<evidence type="ECO:0000256" key="8">
    <source>
        <dbReference type="SAM" id="MobiDB-lite"/>
    </source>
</evidence>
<dbReference type="InterPro" id="IPR006665">
    <property type="entry name" value="OmpA-like"/>
</dbReference>
<keyword evidence="6" id="KW-0449">Lipoprotein</keyword>
<dbReference type="EMBL" id="UINC01001587">
    <property type="protein sequence ID" value="SUZ84256.1"/>
    <property type="molecule type" value="Genomic_DNA"/>
</dbReference>
<dbReference type="SUPFAM" id="SSF103088">
    <property type="entry name" value="OmpA-like"/>
    <property type="match status" value="1"/>
</dbReference>
<dbReference type="InterPro" id="IPR006664">
    <property type="entry name" value="OMP_bac"/>
</dbReference>
<keyword evidence="7" id="KW-0175">Coiled coil</keyword>
<evidence type="ECO:0000256" key="1">
    <source>
        <dbReference type="ARBA" id="ARBA00004442"/>
    </source>
</evidence>
<dbReference type="AlphaFoldDB" id="A0A381QXV0"/>
<dbReference type="PRINTS" id="PR01021">
    <property type="entry name" value="OMPADOMAIN"/>
</dbReference>
<reference evidence="10" key="1">
    <citation type="submission" date="2018-05" db="EMBL/GenBank/DDBJ databases">
        <authorList>
            <person name="Lanie J.A."/>
            <person name="Ng W.-L."/>
            <person name="Kazmierczak K.M."/>
            <person name="Andrzejewski T.M."/>
            <person name="Davidsen T.M."/>
            <person name="Wayne K.J."/>
            <person name="Tettelin H."/>
            <person name="Glass J.I."/>
            <person name="Rusch D."/>
            <person name="Podicherti R."/>
            <person name="Tsui H.-C.T."/>
            <person name="Winkler M.E."/>
        </authorList>
    </citation>
    <scope>NUCLEOTIDE SEQUENCE</scope>
</reference>
<accession>A0A381QXV0</accession>
<dbReference type="InterPro" id="IPR039001">
    <property type="entry name" value="Pal"/>
</dbReference>
<dbReference type="GO" id="GO:0051301">
    <property type="term" value="P:cell division"/>
    <property type="evidence" value="ECO:0007669"/>
    <property type="project" value="InterPro"/>
</dbReference>
<evidence type="ECO:0000256" key="2">
    <source>
        <dbReference type="ARBA" id="ARBA00022729"/>
    </source>
</evidence>
<feature type="coiled-coil region" evidence="7">
    <location>
        <begin position="39"/>
        <end position="78"/>
    </location>
</feature>
<feature type="region of interest" description="Disordered" evidence="8">
    <location>
        <begin position="20"/>
        <end position="39"/>
    </location>
</feature>
<dbReference type="InterPro" id="IPR050330">
    <property type="entry name" value="Bact_OuterMem_StrucFunc"/>
</dbReference>
<dbReference type="PROSITE" id="PS51123">
    <property type="entry name" value="OMPA_2"/>
    <property type="match status" value="1"/>
</dbReference>
<organism evidence="10">
    <name type="scientific">marine metagenome</name>
    <dbReference type="NCBI Taxonomy" id="408172"/>
    <lineage>
        <taxon>unclassified sequences</taxon>
        <taxon>metagenomes</taxon>
        <taxon>ecological metagenomes</taxon>
    </lineage>
</organism>
<dbReference type="InterPro" id="IPR036737">
    <property type="entry name" value="OmpA-like_sf"/>
</dbReference>
<dbReference type="CDD" id="cd07185">
    <property type="entry name" value="OmpA_C-like"/>
    <property type="match status" value="1"/>
</dbReference>
<evidence type="ECO:0000256" key="7">
    <source>
        <dbReference type="SAM" id="Coils"/>
    </source>
</evidence>
<feature type="compositionally biased region" description="Pro residues" evidence="8">
    <location>
        <begin position="23"/>
        <end position="34"/>
    </location>
</feature>
<keyword evidence="4" id="KW-0564">Palmitate</keyword>
<protein>
    <recommendedName>
        <fullName evidence="9">OmpA-like domain-containing protein</fullName>
    </recommendedName>
</protein>
<keyword evidence="3" id="KW-0472">Membrane</keyword>
<name>A0A381QXV0_9ZZZZ</name>
<dbReference type="PROSITE" id="PS51257">
    <property type="entry name" value="PROKAR_LIPOPROTEIN"/>
    <property type="match status" value="1"/>
</dbReference>
<evidence type="ECO:0000256" key="6">
    <source>
        <dbReference type="ARBA" id="ARBA00023288"/>
    </source>
</evidence>
<dbReference type="Pfam" id="PF00691">
    <property type="entry name" value="OmpA"/>
    <property type="match status" value="1"/>
</dbReference>
<feature type="domain" description="OmpA-like" evidence="9">
    <location>
        <begin position="74"/>
        <end position="191"/>
    </location>
</feature>
<dbReference type="Gene3D" id="3.30.1330.60">
    <property type="entry name" value="OmpA-like domain"/>
    <property type="match status" value="1"/>
</dbReference>